<organism evidence="1 2">
    <name type="scientific">Magallana gigas</name>
    <name type="common">Pacific oyster</name>
    <name type="synonym">Crassostrea gigas</name>
    <dbReference type="NCBI Taxonomy" id="29159"/>
    <lineage>
        <taxon>Eukaryota</taxon>
        <taxon>Metazoa</taxon>
        <taxon>Spiralia</taxon>
        <taxon>Lophotrochozoa</taxon>
        <taxon>Mollusca</taxon>
        <taxon>Bivalvia</taxon>
        <taxon>Autobranchia</taxon>
        <taxon>Pteriomorphia</taxon>
        <taxon>Ostreida</taxon>
        <taxon>Ostreoidea</taxon>
        <taxon>Ostreidae</taxon>
        <taxon>Magallana</taxon>
    </lineage>
</organism>
<accession>A0A8W8L527</accession>
<dbReference type="AlphaFoldDB" id="A0A8W8L527"/>
<dbReference type="OrthoDB" id="6155183at2759"/>
<reference evidence="1" key="1">
    <citation type="submission" date="2022-08" db="UniProtKB">
        <authorList>
            <consortium name="EnsemblMetazoa"/>
        </authorList>
    </citation>
    <scope>IDENTIFICATION</scope>
    <source>
        <strain evidence="1">05x7-T-G4-1.051#20</strain>
    </source>
</reference>
<evidence type="ECO:0000313" key="1">
    <source>
        <dbReference type="EnsemblMetazoa" id="G26416.1:cds"/>
    </source>
</evidence>
<protein>
    <submittedName>
        <fullName evidence="1">Uncharacterized protein</fullName>
    </submittedName>
</protein>
<evidence type="ECO:0000313" key="2">
    <source>
        <dbReference type="Proteomes" id="UP000005408"/>
    </source>
</evidence>
<proteinExistence type="predicted"/>
<dbReference type="EnsemblMetazoa" id="G26416.1">
    <property type="protein sequence ID" value="G26416.1:cds"/>
    <property type="gene ID" value="G26416"/>
</dbReference>
<dbReference type="Proteomes" id="UP000005408">
    <property type="component" value="Unassembled WGS sequence"/>
</dbReference>
<dbReference type="OMA" id="WAANCER"/>
<sequence length="178" mass="20442">MYRILSECGAQIRTSLEGIDYFIAEGGRAFRTILDLLKELLKFQVLNQQEIKYFSAIILQCKQHLRADFKIHISPDSKVADHCQTFALSDSLHPEFAVTCQHHHDLVCVTCEQMKDVLSSLMKTIQCSSNHGLTDSLRDLQSKLQNAMQGITNVKRHLIRCRNQNLISLTRYNITKCF</sequence>
<name>A0A8W8L527_MAGGI</name>
<keyword evidence="2" id="KW-1185">Reference proteome</keyword>